<dbReference type="Gene3D" id="3.40.50.1000">
    <property type="entry name" value="HAD superfamily/HAD-like"/>
    <property type="match status" value="1"/>
</dbReference>
<evidence type="ECO:0000256" key="6">
    <source>
        <dbReference type="ARBA" id="ARBA00022723"/>
    </source>
</evidence>
<dbReference type="NCBIfam" id="TIGR00338">
    <property type="entry name" value="serB"/>
    <property type="match status" value="1"/>
</dbReference>
<dbReference type="GO" id="GO:0006564">
    <property type="term" value="P:L-serine biosynthetic process"/>
    <property type="evidence" value="ECO:0007669"/>
    <property type="project" value="UniProtKB-KW"/>
</dbReference>
<feature type="compositionally biased region" description="Pro residues" evidence="12">
    <location>
        <begin position="394"/>
        <end position="404"/>
    </location>
</feature>
<dbReference type="SFLD" id="SFLDG01129">
    <property type="entry name" value="C1.5:_HAD__Beta-PGM__Phosphata"/>
    <property type="match status" value="1"/>
</dbReference>
<dbReference type="AlphaFoldDB" id="A0AAD6J605"/>
<dbReference type="Pfam" id="PF00702">
    <property type="entry name" value="Hydrolase"/>
    <property type="match status" value="1"/>
</dbReference>
<dbReference type="EC" id="3.1.3.3" evidence="4"/>
<protein>
    <recommendedName>
        <fullName evidence="4">phosphoserine phosphatase</fullName>
        <ecNumber evidence="4">3.1.3.3</ecNumber>
    </recommendedName>
    <alternativeName>
        <fullName evidence="10">O-phosphoserine phosphohydrolase</fullName>
    </alternativeName>
</protein>
<dbReference type="InterPro" id="IPR036412">
    <property type="entry name" value="HAD-like_sf"/>
</dbReference>
<organism evidence="13 14">
    <name type="scientific">Drechslerella dactyloides</name>
    <name type="common">Nematode-trapping fungus</name>
    <name type="synonym">Arthrobotrys dactyloides</name>
    <dbReference type="NCBI Taxonomy" id="74499"/>
    <lineage>
        <taxon>Eukaryota</taxon>
        <taxon>Fungi</taxon>
        <taxon>Dikarya</taxon>
        <taxon>Ascomycota</taxon>
        <taxon>Pezizomycotina</taxon>
        <taxon>Orbiliomycetes</taxon>
        <taxon>Orbiliales</taxon>
        <taxon>Orbiliaceae</taxon>
        <taxon>Drechslerella</taxon>
    </lineage>
</organism>
<dbReference type="InterPro" id="IPR023214">
    <property type="entry name" value="HAD_sf"/>
</dbReference>
<reference evidence="13" key="1">
    <citation type="submission" date="2023-01" db="EMBL/GenBank/DDBJ databases">
        <title>The chitinases involved in constricting ring structure development in the nematode-trapping fungus Drechslerella dactyloides.</title>
        <authorList>
            <person name="Wang R."/>
            <person name="Zhang L."/>
            <person name="Tang P."/>
            <person name="Li S."/>
            <person name="Liang L."/>
        </authorList>
    </citation>
    <scope>NUCLEOTIDE SEQUENCE</scope>
    <source>
        <strain evidence="13">YMF1.00031</strain>
    </source>
</reference>
<dbReference type="GO" id="GO:0036424">
    <property type="term" value="F:L-phosphoserine phosphatase activity"/>
    <property type="evidence" value="ECO:0007669"/>
    <property type="project" value="InterPro"/>
</dbReference>
<keyword evidence="7" id="KW-0378">Hydrolase</keyword>
<proteinExistence type="inferred from homology"/>
<keyword evidence="9" id="KW-0718">Serine biosynthesis</keyword>
<evidence type="ECO:0000256" key="8">
    <source>
        <dbReference type="ARBA" id="ARBA00022842"/>
    </source>
</evidence>
<keyword evidence="14" id="KW-1185">Reference proteome</keyword>
<evidence type="ECO:0000256" key="10">
    <source>
        <dbReference type="ARBA" id="ARBA00031693"/>
    </source>
</evidence>
<evidence type="ECO:0000256" key="12">
    <source>
        <dbReference type="SAM" id="MobiDB-lite"/>
    </source>
</evidence>
<dbReference type="SUPFAM" id="SSF56784">
    <property type="entry name" value="HAD-like"/>
    <property type="match status" value="1"/>
</dbReference>
<dbReference type="GO" id="GO:0005737">
    <property type="term" value="C:cytoplasm"/>
    <property type="evidence" value="ECO:0007669"/>
    <property type="project" value="TreeGrafter"/>
</dbReference>
<dbReference type="SFLD" id="SFLDG01136">
    <property type="entry name" value="C1.6:_Phosphoserine_Phosphatas"/>
    <property type="match status" value="1"/>
</dbReference>
<gene>
    <name evidence="13" type="ORF">Dda_0296</name>
</gene>
<evidence type="ECO:0000256" key="2">
    <source>
        <dbReference type="ARBA" id="ARBA00005135"/>
    </source>
</evidence>
<comment type="similarity">
    <text evidence="3">Belongs to the HAD-like hydrolase superfamily. SerB family.</text>
</comment>
<evidence type="ECO:0000256" key="1">
    <source>
        <dbReference type="ARBA" id="ARBA00001946"/>
    </source>
</evidence>
<evidence type="ECO:0000256" key="4">
    <source>
        <dbReference type="ARBA" id="ARBA00012640"/>
    </source>
</evidence>
<dbReference type="SFLD" id="SFLDG01137">
    <property type="entry name" value="C1.6.1:_Phosphoserine_Phosphat"/>
    <property type="match status" value="1"/>
</dbReference>
<keyword evidence="6" id="KW-0479">Metal-binding</keyword>
<dbReference type="Proteomes" id="UP001221413">
    <property type="component" value="Unassembled WGS sequence"/>
</dbReference>
<comment type="cofactor">
    <cofactor evidence="1">
        <name>Mg(2+)</name>
        <dbReference type="ChEBI" id="CHEBI:18420"/>
    </cofactor>
</comment>
<name>A0AAD6J605_DREDA</name>
<dbReference type="EMBL" id="JAQGDS010000001">
    <property type="protein sequence ID" value="KAJ6264154.1"/>
    <property type="molecule type" value="Genomic_DNA"/>
</dbReference>
<dbReference type="SFLD" id="SFLDS00003">
    <property type="entry name" value="Haloacid_Dehalogenase"/>
    <property type="match status" value="1"/>
</dbReference>
<dbReference type="PANTHER" id="PTHR43344:SF2">
    <property type="entry name" value="PHOSPHOSERINE PHOSPHATASE"/>
    <property type="match status" value="1"/>
</dbReference>
<comment type="caution">
    <text evidence="13">The sequence shown here is derived from an EMBL/GenBank/DDBJ whole genome shotgun (WGS) entry which is preliminary data.</text>
</comment>
<evidence type="ECO:0000256" key="5">
    <source>
        <dbReference type="ARBA" id="ARBA00022605"/>
    </source>
</evidence>
<dbReference type="SFLD" id="SFLDF00029">
    <property type="entry name" value="phosphoserine_phosphatase"/>
    <property type="match status" value="1"/>
</dbReference>
<evidence type="ECO:0000256" key="11">
    <source>
        <dbReference type="PIRSR" id="PIRSR604469-1"/>
    </source>
</evidence>
<feature type="active site" description="Nucleophile" evidence="11">
    <location>
        <position position="176"/>
    </location>
</feature>
<evidence type="ECO:0000256" key="7">
    <source>
        <dbReference type="ARBA" id="ARBA00022801"/>
    </source>
</evidence>
<evidence type="ECO:0000256" key="3">
    <source>
        <dbReference type="ARBA" id="ARBA00009184"/>
    </source>
</evidence>
<dbReference type="GO" id="GO:0000287">
    <property type="term" value="F:magnesium ion binding"/>
    <property type="evidence" value="ECO:0007669"/>
    <property type="project" value="TreeGrafter"/>
</dbReference>
<comment type="pathway">
    <text evidence="2">Amino-acid biosynthesis; L-serine biosynthesis; L-serine from 3-phospho-D-glycerate: step 3/3.</text>
</comment>
<keyword evidence="8" id="KW-0460">Magnesium</keyword>
<dbReference type="NCBIfam" id="TIGR01488">
    <property type="entry name" value="HAD-SF-IB"/>
    <property type="match status" value="1"/>
</dbReference>
<accession>A0AAD6J605</accession>
<evidence type="ECO:0000313" key="13">
    <source>
        <dbReference type="EMBL" id="KAJ6264154.1"/>
    </source>
</evidence>
<keyword evidence="5" id="KW-0028">Amino-acid biosynthesis</keyword>
<dbReference type="InterPro" id="IPR050582">
    <property type="entry name" value="HAD-like_SerB"/>
</dbReference>
<sequence length="418" mass="46699">MNVSETLIQSQYTRQSLIMLPIPDDFHELNLNEELDRRIQRERRLRARLRILKMPAYIATVILRNPPPRWSQFPNELESESDTQLTFDICSDFRMTSYSSHMLFPDSKFTSLDRLTAARSRALTCPLHDNSDTGAEFYQNMKANPKLKEFEDKYDCDVILQPDNVWRKNKRLVVFDMDSTLIQQEVIDEIAAFINKKAEVSAITERAMRGELDFASSLRARCALLEGVSARVFDTLKENGTITFTKGARNLCTALKRMGCKLAVISGGFQPLADWVKEQLGLDYAFANNLEVSDDGERLTGQLVGDIVDAERKASLLIDLAHIEGINIAQTVAIGDGANDLLMMHAAGFGIAFNAKPRVQAEAPAHLNTGDLQHVLYLFGVTAKEQAQLISPPNAQPAPAPAPVQPSSDQNDQMDEAQ</sequence>
<feature type="region of interest" description="Disordered" evidence="12">
    <location>
        <begin position="388"/>
        <end position="418"/>
    </location>
</feature>
<evidence type="ECO:0000313" key="14">
    <source>
        <dbReference type="Proteomes" id="UP001221413"/>
    </source>
</evidence>
<dbReference type="CDD" id="cd07500">
    <property type="entry name" value="HAD_PSP"/>
    <property type="match status" value="1"/>
</dbReference>
<dbReference type="FunFam" id="3.40.50.1000:FF:000143">
    <property type="entry name" value="Phosphoserine phosphatase serb"/>
    <property type="match status" value="1"/>
</dbReference>
<evidence type="ECO:0000256" key="9">
    <source>
        <dbReference type="ARBA" id="ARBA00023299"/>
    </source>
</evidence>
<dbReference type="InterPro" id="IPR004469">
    <property type="entry name" value="PSP"/>
</dbReference>
<dbReference type="PANTHER" id="PTHR43344">
    <property type="entry name" value="PHOSPHOSERINE PHOSPHATASE"/>
    <property type="match status" value="1"/>
</dbReference>
<feature type="active site" description="Proton donor" evidence="11">
    <location>
        <position position="178"/>
    </location>
</feature>